<dbReference type="AlphaFoldDB" id="A0A5Q2FDW0"/>
<organism evidence="1 2">
    <name type="scientific">Raineyella fluvialis</name>
    <dbReference type="NCBI Taxonomy" id="2662261"/>
    <lineage>
        <taxon>Bacteria</taxon>
        <taxon>Bacillati</taxon>
        <taxon>Actinomycetota</taxon>
        <taxon>Actinomycetes</taxon>
        <taxon>Propionibacteriales</taxon>
        <taxon>Propionibacteriaceae</taxon>
        <taxon>Raineyella</taxon>
    </lineage>
</organism>
<dbReference type="Proteomes" id="UP000386847">
    <property type="component" value="Chromosome"/>
</dbReference>
<evidence type="ECO:0000313" key="1">
    <source>
        <dbReference type="EMBL" id="QGF24561.1"/>
    </source>
</evidence>
<evidence type="ECO:0000313" key="2">
    <source>
        <dbReference type="Proteomes" id="UP000386847"/>
    </source>
</evidence>
<dbReference type="PANTHER" id="PTHR38460:SF1">
    <property type="entry name" value="TAUTOMERASE YOLI-RELATED"/>
    <property type="match status" value="1"/>
</dbReference>
<dbReference type="EMBL" id="CP045725">
    <property type="protein sequence ID" value="QGF24561.1"/>
    <property type="molecule type" value="Genomic_DNA"/>
</dbReference>
<dbReference type="SUPFAM" id="SSF55331">
    <property type="entry name" value="Tautomerase/MIF"/>
    <property type="match status" value="1"/>
</dbReference>
<sequence>MPLVRIDVPAATPSSDREAIAGVVYDALVTTAAVPANDKFMVISEHEPSHLILDPTYVVERTDRALIIQITLNAGRTVEVKKSLYRAIADGLHEAVGMRTEDVFINLVEVPKENWSFGGGIAQYAD</sequence>
<dbReference type="Gene3D" id="3.30.429.10">
    <property type="entry name" value="Macrophage Migration Inhibitory Factor"/>
    <property type="match status" value="1"/>
</dbReference>
<dbReference type="Pfam" id="PF14552">
    <property type="entry name" value="Tautomerase_2"/>
    <property type="match status" value="1"/>
</dbReference>
<gene>
    <name evidence="1" type="ORF">Rai3103_13955</name>
</gene>
<dbReference type="RefSeq" id="WP_153573090.1">
    <property type="nucleotide sequence ID" value="NZ_CP045725.1"/>
</dbReference>
<dbReference type="KEGG" id="rain:Rai3103_13955"/>
<protein>
    <submittedName>
        <fullName evidence="1">Tautomerase family protein</fullName>
    </submittedName>
</protein>
<proteinExistence type="predicted"/>
<accession>A0A5Q2FDW0</accession>
<dbReference type="PANTHER" id="PTHR38460">
    <property type="entry name" value="TAUTOMERASE YOLI-RELATED"/>
    <property type="match status" value="1"/>
</dbReference>
<name>A0A5Q2FDW0_9ACTN</name>
<reference evidence="1 2" key="1">
    <citation type="submission" date="2019-10" db="EMBL/GenBank/DDBJ databases">
        <title>Genomic analysis of Raineyella sp. CBA3103.</title>
        <authorList>
            <person name="Roh S.W."/>
        </authorList>
    </citation>
    <scope>NUCLEOTIDE SEQUENCE [LARGE SCALE GENOMIC DNA]</scope>
    <source>
        <strain evidence="1 2">CBA3103</strain>
    </source>
</reference>
<dbReference type="InterPro" id="IPR037479">
    <property type="entry name" value="Tauto_MSAD"/>
</dbReference>
<keyword evidence="2" id="KW-1185">Reference proteome</keyword>
<dbReference type="InterPro" id="IPR014347">
    <property type="entry name" value="Tautomerase/MIF_sf"/>
</dbReference>